<reference evidence="1 2" key="1">
    <citation type="submission" date="2018-08" db="EMBL/GenBank/DDBJ databases">
        <title>Flavobacterium tibetense sp. nov., isolated from a wetland YonghuCo on Tibetan Plateau.</title>
        <authorList>
            <person name="Phurbu D."/>
            <person name="Lu H."/>
            <person name="Xing P."/>
        </authorList>
    </citation>
    <scope>NUCLEOTIDE SEQUENCE [LARGE SCALE GENOMIC DNA]</scope>
    <source>
        <strain evidence="1 2">DJC</strain>
    </source>
</reference>
<dbReference type="GO" id="GO:0016740">
    <property type="term" value="F:transferase activity"/>
    <property type="evidence" value="ECO:0007669"/>
    <property type="project" value="UniProtKB-KW"/>
</dbReference>
<dbReference type="SUPFAM" id="SSF53756">
    <property type="entry name" value="UDP-Glycosyltransferase/glycogen phosphorylase"/>
    <property type="match status" value="2"/>
</dbReference>
<gene>
    <name evidence="1" type="ORF">D1012_06770</name>
</gene>
<dbReference type="OrthoDB" id="8549922at2"/>
<proteinExistence type="predicted"/>
<keyword evidence="2" id="KW-1185">Reference proteome</keyword>
<evidence type="ECO:0000313" key="2">
    <source>
        <dbReference type="Proteomes" id="UP000284547"/>
    </source>
</evidence>
<accession>A0A411Z3H8</accession>
<dbReference type="AlphaFoldDB" id="A0A411Z3H8"/>
<dbReference type="Gene3D" id="3.40.50.2000">
    <property type="entry name" value="Glycogen Phosphorylase B"/>
    <property type="match status" value="2"/>
</dbReference>
<comment type="caution">
    <text evidence="1">The sequence shown here is derived from an EMBL/GenBank/DDBJ whole genome shotgun (WGS) entry which is preliminary data.</text>
</comment>
<dbReference type="EMBL" id="QWEY01000003">
    <property type="protein sequence ID" value="RGP37621.1"/>
    <property type="molecule type" value="Genomic_DNA"/>
</dbReference>
<sequence length="783" mass="85340">MAAGTDHCLWHDRRPLSEPVACWPGQRLVTAAVFDIIFVADPRFEGGSSTAMVVEMAEAARMGLRTGLLMLRGPIIRHPFPVHPQIRRLLEDGAVERIDPDQALSARLVLVHHPSVLEHPLAPRPRILAGQLIIVLHHPARDAAGAVQYDLSTVLRHARMGFDLGADTGADTRSAIWLAPVSAVVRHGLSAPLPQGAQLLPDDWTNLIDLADWPPRPPRQSAQADRLVLGRHARPDRKKWPDTAAEAFAAWPTPPGWRLRALGADAELLADYGPLPAAWDLLPFNAEPVAEYLHSVDVWVYFHSQAWSEAFGRATLETMACGVPVVLAPLFRPLFGEAALYCTPAEVEPLLRRLAQDPVFWAERAAAGRRFAETTHAAGLFAARITPLLDAGANALTADTPAPHISLPPLPDAKVLFLSSNGIGMGHLVQQMAIAERLAPGLVPVFATMSYAAQLTRKAGLATEFLPGHRNGGLDPSDWNPQFAEHLLELLIRLRPRVVMYDATAVFEGVIAALHSYAEAFTVWVRRPMWQECHRVFLPALWEFDAVIEPGELAEALDTGPTLEQRNMVLPVPPVLHVDPGARLTSAAARRALDLPEAATVVAVQLGGGNNYPLGDLRSRLLADLLARPGLIVLEITAPIAVTGPAPQPLAENHRILPLFPLFRYSRGFDAMVSAAGYNAFHELVLGGVPTLFVPNEGPEMDMQVNRAIWADLAGLALICRRDRHQPQLSQLLDRLLSPVEAAAMRRRMAALPRTPNGAQVIADYVEDHARLIRADRPAGLQA</sequence>
<protein>
    <submittedName>
        <fullName evidence="1">Glycosyltransferase</fullName>
    </submittedName>
</protein>
<keyword evidence="1" id="KW-0808">Transferase</keyword>
<name>A0A411Z3H8_9RHOB</name>
<evidence type="ECO:0000313" key="1">
    <source>
        <dbReference type="EMBL" id="RGP37621.1"/>
    </source>
</evidence>
<dbReference type="Proteomes" id="UP000284547">
    <property type="component" value="Unassembled WGS sequence"/>
</dbReference>
<organism evidence="1 2">
    <name type="scientific">Pseudotabrizicola alkalilacus</name>
    <dbReference type="NCBI Taxonomy" id="2305252"/>
    <lineage>
        <taxon>Bacteria</taxon>
        <taxon>Pseudomonadati</taxon>
        <taxon>Pseudomonadota</taxon>
        <taxon>Alphaproteobacteria</taxon>
        <taxon>Rhodobacterales</taxon>
        <taxon>Paracoccaceae</taxon>
        <taxon>Pseudotabrizicola</taxon>
    </lineage>
</organism>
<dbReference type="Pfam" id="PF13692">
    <property type="entry name" value="Glyco_trans_1_4"/>
    <property type="match status" value="1"/>
</dbReference>